<gene>
    <name evidence="5" type="ORF">SAMN05446037_102723</name>
</gene>
<dbReference type="EMBL" id="FZOJ01000027">
    <property type="protein sequence ID" value="SNS91290.1"/>
    <property type="molecule type" value="Genomic_DNA"/>
</dbReference>
<dbReference type="Proteomes" id="UP000198304">
    <property type="component" value="Unassembled WGS sequence"/>
</dbReference>
<dbReference type="PANTHER" id="PTHR43132:SF6">
    <property type="entry name" value="HTH-TYPE TRANSCRIPTIONAL REPRESSOR CZRA"/>
    <property type="match status" value="1"/>
</dbReference>
<dbReference type="Gene3D" id="1.10.10.10">
    <property type="entry name" value="Winged helix-like DNA-binding domain superfamily/Winged helix DNA-binding domain"/>
    <property type="match status" value="1"/>
</dbReference>
<dbReference type="InterPro" id="IPR036388">
    <property type="entry name" value="WH-like_DNA-bd_sf"/>
</dbReference>
<evidence type="ECO:0000313" key="6">
    <source>
        <dbReference type="Proteomes" id="UP000198304"/>
    </source>
</evidence>
<dbReference type="InterPro" id="IPR051011">
    <property type="entry name" value="Metal_resp_trans_reg"/>
</dbReference>
<sequence length="123" mass="14127">MDECTKQRLQMSKEFRDCQSAFIALGDETRQQIVIALLEGERKGMRVGELTKRTHLSRPAVSHHLQILKGAKIINMHRKGTMNFYYMDANETEWGKIAALINHIYAIVQKAAQTDYQQGECDD</sequence>
<evidence type="ECO:0000256" key="2">
    <source>
        <dbReference type="ARBA" id="ARBA00023125"/>
    </source>
</evidence>
<feature type="domain" description="HTH arsR-type" evidence="4">
    <location>
        <begin position="10"/>
        <end position="119"/>
    </location>
</feature>
<dbReference type="RefSeq" id="WP_089284557.1">
    <property type="nucleotide sequence ID" value="NZ_FZOJ01000027.1"/>
</dbReference>
<proteinExistence type="predicted"/>
<dbReference type="SMART" id="SM00418">
    <property type="entry name" value="HTH_ARSR"/>
    <property type="match status" value="1"/>
</dbReference>
<dbReference type="Pfam" id="PF01022">
    <property type="entry name" value="HTH_5"/>
    <property type="match status" value="1"/>
</dbReference>
<dbReference type="InterPro" id="IPR036390">
    <property type="entry name" value="WH_DNA-bd_sf"/>
</dbReference>
<protein>
    <submittedName>
        <fullName evidence="5">Transcriptional regulator, ArsR family</fullName>
    </submittedName>
</protein>
<dbReference type="NCBIfam" id="NF033788">
    <property type="entry name" value="HTH_metalloreg"/>
    <property type="match status" value="1"/>
</dbReference>
<dbReference type="InterPro" id="IPR011991">
    <property type="entry name" value="ArsR-like_HTH"/>
</dbReference>
<evidence type="ECO:0000259" key="4">
    <source>
        <dbReference type="PROSITE" id="PS50987"/>
    </source>
</evidence>
<dbReference type="GO" id="GO:0003677">
    <property type="term" value="F:DNA binding"/>
    <property type="evidence" value="ECO:0007669"/>
    <property type="project" value="UniProtKB-KW"/>
</dbReference>
<keyword evidence="3" id="KW-0804">Transcription</keyword>
<evidence type="ECO:0000256" key="1">
    <source>
        <dbReference type="ARBA" id="ARBA00023015"/>
    </source>
</evidence>
<keyword evidence="1" id="KW-0805">Transcription regulation</keyword>
<name>A0A239ICB5_9FIRM</name>
<organism evidence="5 6">
    <name type="scientific">Anaerovirgula multivorans</name>
    <dbReference type="NCBI Taxonomy" id="312168"/>
    <lineage>
        <taxon>Bacteria</taxon>
        <taxon>Bacillati</taxon>
        <taxon>Bacillota</taxon>
        <taxon>Clostridia</taxon>
        <taxon>Peptostreptococcales</taxon>
        <taxon>Natronincolaceae</taxon>
        <taxon>Anaerovirgula</taxon>
    </lineage>
</organism>
<dbReference type="InterPro" id="IPR001845">
    <property type="entry name" value="HTH_ArsR_DNA-bd_dom"/>
</dbReference>
<dbReference type="SUPFAM" id="SSF46785">
    <property type="entry name" value="Winged helix' DNA-binding domain"/>
    <property type="match status" value="1"/>
</dbReference>
<dbReference type="CDD" id="cd00090">
    <property type="entry name" value="HTH_ARSR"/>
    <property type="match status" value="1"/>
</dbReference>
<dbReference type="PRINTS" id="PR00778">
    <property type="entry name" value="HTHARSR"/>
</dbReference>
<keyword evidence="6" id="KW-1185">Reference proteome</keyword>
<dbReference type="AlphaFoldDB" id="A0A239ICB5"/>
<dbReference type="PANTHER" id="PTHR43132">
    <property type="entry name" value="ARSENICAL RESISTANCE OPERON REPRESSOR ARSR-RELATED"/>
    <property type="match status" value="1"/>
</dbReference>
<reference evidence="5 6" key="1">
    <citation type="submission" date="2017-06" db="EMBL/GenBank/DDBJ databases">
        <authorList>
            <person name="Kim H.J."/>
            <person name="Triplett B.A."/>
        </authorList>
    </citation>
    <scope>NUCLEOTIDE SEQUENCE [LARGE SCALE GENOMIC DNA]</scope>
    <source>
        <strain evidence="5 6">SCA</strain>
    </source>
</reference>
<accession>A0A239ICB5</accession>
<evidence type="ECO:0000256" key="3">
    <source>
        <dbReference type="ARBA" id="ARBA00023163"/>
    </source>
</evidence>
<keyword evidence="2" id="KW-0238">DNA-binding</keyword>
<dbReference type="GO" id="GO:0003700">
    <property type="term" value="F:DNA-binding transcription factor activity"/>
    <property type="evidence" value="ECO:0007669"/>
    <property type="project" value="InterPro"/>
</dbReference>
<dbReference type="PROSITE" id="PS50987">
    <property type="entry name" value="HTH_ARSR_2"/>
    <property type="match status" value="1"/>
</dbReference>
<dbReference type="OrthoDB" id="9799175at2"/>
<evidence type="ECO:0000313" key="5">
    <source>
        <dbReference type="EMBL" id="SNS91290.1"/>
    </source>
</evidence>